<dbReference type="GO" id="GO:0030151">
    <property type="term" value="F:molybdenum ion binding"/>
    <property type="evidence" value="ECO:0007669"/>
    <property type="project" value="InterPro"/>
</dbReference>
<sequence>MKIQRIFIYPVKSLRPLEVSAAEITNEGLRFDRQYVLIKPPTGDNHGLAEHITIKSYFELGLFHTAVDRSWSKLTITQTQAEANRSIVIPLTPSPLSLMQAQSFQVSIFGTKATGLDMGEVVAQYFSHHLKFPVRLLYIGGSGQREIPGSVYMPKHYTALSVSVNDKFQPQRLRFADAAPLLLTTTASEEDARRRLPPIARTEDIIIRFRPNVHVDTGDEQEPYGEDGWSMLSIRSQADREQEVSVRCLFRTVRCLSLNADLSKGGMIATNRQLYGLLAKDRRVNENFPNKPVFGQYACAGPSGAVLRVGDEVEVTERISRTGTPSSQSPITPVTSNGPITPT</sequence>
<keyword evidence="4" id="KW-1185">Reference proteome</keyword>
<comment type="caution">
    <text evidence="3">The sequence shown here is derived from an EMBL/GenBank/DDBJ whole genome shotgun (WGS) entry which is preliminary data.</text>
</comment>
<dbReference type="PROSITE" id="PS51340">
    <property type="entry name" value="MOSC"/>
    <property type="match status" value="1"/>
</dbReference>
<feature type="domain" description="MOSC" evidence="2">
    <location>
        <begin position="145"/>
        <end position="316"/>
    </location>
</feature>
<dbReference type="RefSeq" id="XP_069233718.1">
    <property type="nucleotide sequence ID" value="XM_069369162.1"/>
</dbReference>
<proteinExistence type="predicted"/>
<reference evidence="3 4" key="1">
    <citation type="journal article" date="2020" name="Microbiol. Resour. Announc.">
        <title>Draft Genome Sequence of a Cladosporium Species Isolated from the Mesophotic Ascidian Didemnum maculosum.</title>
        <authorList>
            <person name="Gioti A."/>
            <person name="Siaperas R."/>
            <person name="Nikolaivits E."/>
            <person name="Le Goff G."/>
            <person name="Ouazzani J."/>
            <person name="Kotoulas G."/>
            <person name="Topakas E."/>
        </authorList>
    </citation>
    <scope>NUCLEOTIDE SEQUENCE [LARGE SCALE GENOMIC DNA]</scope>
    <source>
        <strain evidence="3 4">TM138-S3</strain>
    </source>
</reference>
<evidence type="ECO:0000259" key="2">
    <source>
        <dbReference type="PROSITE" id="PS51340"/>
    </source>
</evidence>
<name>A0AB34L529_9PEZI</name>
<dbReference type="Pfam" id="PF03473">
    <property type="entry name" value="MOSC"/>
    <property type="match status" value="1"/>
</dbReference>
<dbReference type="EMBL" id="JAAQHG020000002">
    <property type="protein sequence ID" value="KAL1590613.1"/>
    <property type="molecule type" value="Genomic_DNA"/>
</dbReference>
<dbReference type="Pfam" id="PF03476">
    <property type="entry name" value="MOSC_N"/>
    <property type="match status" value="1"/>
</dbReference>
<feature type="region of interest" description="Disordered" evidence="1">
    <location>
        <begin position="318"/>
        <end position="343"/>
    </location>
</feature>
<dbReference type="Proteomes" id="UP000803884">
    <property type="component" value="Unassembled WGS sequence"/>
</dbReference>
<accession>A0AB34L529</accession>
<dbReference type="GeneID" id="96002000"/>
<feature type="compositionally biased region" description="Polar residues" evidence="1">
    <location>
        <begin position="321"/>
        <end position="343"/>
    </location>
</feature>
<dbReference type="SUPFAM" id="SSF141673">
    <property type="entry name" value="MOSC N-terminal domain-like"/>
    <property type="match status" value="1"/>
</dbReference>
<dbReference type="GO" id="GO:0003824">
    <property type="term" value="F:catalytic activity"/>
    <property type="evidence" value="ECO:0007669"/>
    <property type="project" value="InterPro"/>
</dbReference>
<organism evidence="3 4">
    <name type="scientific">Cladosporium halotolerans</name>
    <dbReference type="NCBI Taxonomy" id="1052096"/>
    <lineage>
        <taxon>Eukaryota</taxon>
        <taxon>Fungi</taxon>
        <taxon>Dikarya</taxon>
        <taxon>Ascomycota</taxon>
        <taxon>Pezizomycotina</taxon>
        <taxon>Dothideomycetes</taxon>
        <taxon>Dothideomycetidae</taxon>
        <taxon>Cladosporiales</taxon>
        <taxon>Cladosporiaceae</taxon>
        <taxon>Cladosporium</taxon>
    </lineage>
</organism>
<dbReference type="AlphaFoldDB" id="A0AB34L529"/>
<dbReference type="InterPro" id="IPR005302">
    <property type="entry name" value="MoCF_Sase_C"/>
</dbReference>
<evidence type="ECO:0000256" key="1">
    <source>
        <dbReference type="SAM" id="MobiDB-lite"/>
    </source>
</evidence>
<dbReference type="GO" id="GO:0030170">
    <property type="term" value="F:pyridoxal phosphate binding"/>
    <property type="evidence" value="ECO:0007669"/>
    <property type="project" value="InterPro"/>
</dbReference>
<gene>
    <name evidence="3" type="ORF">WHR41_00556</name>
</gene>
<protein>
    <recommendedName>
        <fullName evidence="2">MOSC domain-containing protein</fullName>
    </recommendedName>
</protein>
<evidence type="ECO:0000313" key="4">
    <source>
        <dbReference type="Proteomes" id="UP000803884"/>
    </source>
</evidence>
<evidence type="ECO:0000313" key="3">
    <source>
        <dbReference type="EMBL" id="KAL1590613.1"/>
    </source>
</evidence>
<dbReference type="InterPro" id="IPR005303">
    <property type="entry name" value="MOCOS_middle"/>
</dbReference>